<sequence length="110" mass="12423">MYSNKYVRRTRGVGALRVLAHAAVDARFHCTRRATAAPAIFFYRRVSLHKINSYFSICNRSLTARVDIQLISLFFMFTDHAINHDTKLGPALDFDSGPIFDSGSAFAMFT</sequence>
<dbReference type="Proteomes" id="UP000299102">
    <property type="component" value="Unassembled WGS sequence"/>
</dbReference>
<gene>
    <name evidence="1" type="ORF">EVAR_44732_1</name>
</gene>
<accession>A0A4C1XH47</accession>
<evidence type="ECO:0000313" key="1">
    <source>
        <dbReference type="EMBL" id="GBP62493.1"/>
    </source>
</evidence>
<name>A0A4C1XH47_EUMVA</name>
<proteinExistence type="predicted"/>
<reference evidence="1 2" key="1">
    <citation type="journal article" date="2019" name="Commun. Biol.">
        <title>The bagworm genome reveals a unique fibroin gene that provides high tensile strength.</title>
        <authorList>
            <person name="Kono N."/>
            <person name="Nakamura H."/>
            <person name="Ohtoshi R."/>
            <person name="Tomita M."/>
            <person name="Numata K."/>
            <person name="Arakawa K."/>
        </authorList>
    </citation>
    <scope>NUCLEOTIDE SEQUENCE [LARGE SCALE GENOMIC DNA]</scope>
</reference>
<dbReference type="EMBL" id="BGZK01000842">
    <property type="protein sequence ID" value="GBP62493.1"/>
    <property type="molecule type" value="Genomic_DNA"/>
</dbReference>
<organism evidence="1 2">
    <name type="scientific">Eumeta variegata</name>
    <name type="common">Bagworm moth</name>
    <name type="synonym">Eumeta japonica</name>
    <dbReference type="NCBI Taxonomy" id="151549"/>
    <lineage>
        <taxon>Eukaryota</taxon>
        <taxon>Metazoa</taxon>
        <taxon>Ecdysozoa</taxon>
        <taxon>Arthropoda</taxon>
        <taxon>Hexapoda</taxon>
        <taxon>Insecta</taxon>
        <taxon>Pterygota</taxon>
        <taxon>Neoptera</taxon>
        <taxon>Endopterygota</taxon>
        <taxon>Lepidoptera</taxon>
        <taxon>Glossata</taxon>
        <taxon>Ditrysia</taxon>
        <taxon>Tineoidea</taxon>
        <taxon>Psychidae</taxon>
        <taxon>Oiketicinae</taxon>
        <taxon>Eumeta</taxon>
    </lineage>
</organism>
<dbReference type="AlphaFoldDB" id="A0A4C1XH47"/>
<evidence type="ECO:0000313" key="2">
    <source>
        <dbReference type="Proteomes" id="UP000299102"/>
    </source>
</evidence>
<comment type="caution">
    <text evidence="1">The sequence shown here is derived from an EMBL/GenBank/DDBJ whole genome shotgun (WGS) entry which is preliminary data.</text>
</comment>
<protein>
    <submittedName>
        <fullName evidence="1">Uncharacterized protein</fullName>
    </submittedName>
</protein>
<keyword evidence="2" id="KW-1185">Reference proteome</keyword>